<dbReference type="PANTHER" id="PTHR11081">
    <property type="entry name" value="FLAP ENDONUCLEASE FAMILY MEMBER"/>
    <property type="match status" value="1"/>
</dbReference>
<dbReference type="InterPro" id="IPR006084">
    <property type="entry name" value="XPG/Rad2"/>
</dbReference>
<dbReference type="PANTHER" id="PTHR11081:SF32">
    <property type="entry name" value="POST-TRANSCRIPTIONAL REGULATOR MKT1"/>
    <property type="match status" value="1"/>
</dbReference>
<name>A0A077WNK7_9FUNG</name>
<dbReference type="GO" id="GO:0017108">
    <property type="term" value="F:5'-flap endonuclease activity"/>
    <property type="evidence" value="ECO:0007669"/>
    <property type="project" value="TreeGrafter"/>
</dbReference>
<dbReference type="OrthoDB" id="2300981at2759"/>
<dbReference type="SUPFAM" id="SSF88723">
    <property type="entry name" value="PIN domain-like"/>
    <property type="match status" value="1"/>
</dbReference>
<dbReference type="EMBL" id="LK023326">
    <property type="protein sequence ID" value="CDS08693.1"/>
    <property type="molecule type" value="Genomic_DNA"/>
</dbReference>
<organism evidence="1">
    <name type="scientific">Lichtheimia ramosa</name>
    <dbReference type="NCBI Taxonomy" id="688394"/>
    <lineage>
        <taxon>Eukaryota</taxon>
        <taxon>Fungi</taxon>
        <taxon>Fungi incertae sedis</taxon>
        <taxon>Mucoromycota</taxon>
        <taxon>Mucoromycotina</taxon>
        <taxon>Mucoromycetes</taxon>
        <taxon>Mucorales</taxon>
        <taxon>Lichtheimiaceae</taxon>
        <taxon>Lichtheimia</taxon>
    </lineage>
</organism>
<proteinExistence type="predicted"/>
<sequence>MGVKQLHAIAQRHQAYEEHGNILELIDQNQVETVVVDFCTTFFDLLVDNGLRTLPEHLEAGGGYDVLHPDMALFVTQALDRMQQLQDHVERVVFVLDGDSHPMKKETHSHRDRQSRQAFNKAEAEYKRLGGNVEDSQVFRTNAKKWPRFTAATKAAIVEELLQQGIQQVDFELEDNDDQRRMPRFPHGISFFVAPFEADGVVVALADLLGERAAILSVDGDLLVYGGCVDNLRLMNVQWETGVVSRYCFKRRLLDSLGLHLDNDDTYNMAQKLLLVLGTVSGNDYATNIPSFSFGKMRIRLLNELEHNRQQYWNLPLYHIYQHFLSTFNNTPRFITDQMLKALLMFGCPLVDGTNNRAWIPLEIGMDEEMLTDLLENMEHPRRLRGPVETQQSRFTLAFNVHDVNREHTAPEFTGDLRPRRRRAVIRAARANRRRRAGQRGGGTGGIGLGRHGLAATITIPSAENEEGRVIVSAMSREIRTWSIGLYSTVLSAAMTRPIPFNSNDMRRFEVNFDDIEHQAIGHTRLL</sequence>
<evidence type="ECO:0000313" key="1">
    <source>
        <dbReference type="EMBL" id="CDS08693.1"/>
    </source>
</evidence>
<dbReference type="InterPro" id="IPR029060">
    <property type="entry name" value="PIN-like_dom_sf"/>
</dbReference>
<protein>
    <recommendedName>
        <fullName evidence="2">XPG-I domain-containing protein</fullName>
    </recommendedName>
</protein>
<accession>A0A077WNK7</accession>
<gene>
    <name evidence="1" type="ORF">LRAMOSA10054</name>
</gene>
<reference evidence="1" key="1">
    <citation type="journal article" date="2014" name="Genome Announc.">
        <title>De novo whole-genome sequence and genome annotation of Lichtheimia ramosa.</title>
        <authorList>
            <person name="Linde J."/>
            <person name="Schwartze V."/>
            <person name="Binder U."/>
            <person name="Lass-Florl C."/>
            <person name="Voigt K."/>
            <person name="Horn F."/>
        </authorList>
    </citation>
    <scope>NUCLEOTIDE SEQUENCE</scope>
    <source>
        <strain evidence="1">JMRC FSU:6197</strain>
    </source>
</reference>
<evidence type="ECO:0008006" key="2">
    <source>
        <dbReference type="Google" id="ProtNLM"/>
    </source>
</evidence>
<dbReference type="PRINTS" id="PR00853">
    <property type="entry name" value="XPGRADSUPER"/>
</dbReference>
<dbReference type="Gene3D" id="3.40.50.1010">
    <property type="entry name" value="5'-nuclease"/>
    <property type="match status" value="1"/>
</dbReference>
<dbReference type="AlphaFoldDB" id="A0A077WNK7"/>